<dbReference type="OrthoDB" id="2249722at2"/>
<keyword evidence="1" id="KW-0732">Signal</keyword>
<dbReference type="STRING" id="39060.SAMN05660706_13243"/>
<sequence>MKKFVCMGILFLMVIFSAVPVYADAGTKKESQKAVITPQFTYISMLNPGLSISSSGKATCVGIVTLYDDSHSVDLTVSLQKSTSSGWSTIKTR</sequence>
<evidence type="ECO:0000313" key="2">
    <source>
        <dbReference type="EMBL" id="SFR14626.1"/>
    </source>
</evidence>
<organism evidence="2 3">
    <name type="scientific">Desulfoscipio geothermicus DSM 3669</name>
    <dbReference type="NCBI Taxonomy" id="1121426"/>
    <lineage>
        <taxon>Bacteria</taxon>
        <taxon>Bacillati</taxon>
        <taxon>Bacillota</taxon>
        <taxon>Clostridia</taxon>
        <taxon>Eubacteriales</taxon>
        <taxon>Desulfallaceae</taxon>
        <taxon>Desulfoscipio</taxon>
    </lineage>
</organism>
<keyword evidence="3" id="KW-1185">Reference proteome</keyword>
<reference evidence="3" key="1">
    <citation type="submission" date="2016-10" db="EMBL/GenBank/DDBJ databases">
        <authorList>
            <person name="Varghese N."/>
            <person name="Submissions S."/>
        </authorList>
    </citation>
    <scope>NUCLEOTIDE SEQUENCE [LARGE SCALE GENOMIC DNA]</scope>
    <source>
        <strain evidence="3">DSM 3669</strain>
    </source>
</reference>
<protein>
    <submittedName>
        <fullName evidence="2">Uncharacterized protein</fullName>
    </submittedName>
</protein>
<evidence type="ECO:0000313" key="3">
    <source>
        <dbReference type="Proteomes" id="UP000199584"/>
    </source>
</evidence>
<dbReference type="Proteomes" id="UP000199584">
    <property type="component" value="Unassembled WGS sequence"/>
</dbReference>
<dbReference type="EMBL" id="FOYM01000032">
    <property type="protein sequence ID" value="SFR14626.1"/>
    <property type="molecule type" value="Genomic_DNA"/>
</dbReference>
<accession>A0A1I6EA84</accession>
<dbReference type="RefSeq" id="WP_092486644.1">
    <property type="nucleotide sequence ID" value="NZ_FOYM01000032.1"/>
</dbReference>
<dbReference type="AlphaFoldDB" id="A0A1I6EA84"/>
<proteinExistence type="predicted"/>
<feature type="signal peptide" evidence="1">
    <location>
        <begin position="1"/>
        <end position="23"/>
    </location>
</feature>
<gene>
    <name evidence="2" type="ORF">SAMN05660706_13243</name>
</gene>
<evidence type="ECO:0000256" key="1">
    <source>
        <dbReference type="SAM" id="SignalP"/>
    </source>
</evidence>
<feature type="chain" id="PRO_5011739823" evidence="1">
    <location>
        <begin position="24"/>
        <end position="93"/>
    </location>
</feature>
<name>A0A1I6EA84_9FIRM</name>